<dbReference type="InterPro" id="IPR007284">
    <property type="entry name" value="Ground-like_dom"/>
</dbReference>
<dbReference type="OrthoDB" id="5831900at2759"/>
<evidence type="ECO:0000256" key="1">
    <source>
        <dbReference type="SAM" id="Phobius"/>
    </source>
</evidence>
<keyword evidence="1" id="KW-0472">Membrane</keyword>
<feature type="transmembrane region" description="Helical" evidence="1">
    <location>
        <begin position="12"/>
        <end position="32"/>
    </location>
</feature>
<reference evidence="4" key="1">
    <citation type="submission" date="2011-07" db="EMBL/GenBank/DDBJ databases">
        <authorList>
            <consortium name="Caenorhabditis brenneri Sequencing and Analysis Consortium"/>
            <person name="Wilson R.K."/>
        </authorList>
    </citation>
    <scope>NUCLEOTIDE SEQUENCE [LARGE SCALE GENOMIC DNA]</scope>
    <source>
        <strain evidence="4">PB2801</strain>
    </source>
</reference>
<keyword evidence="1" id="KW-1133">Transmembrane helix</keyword>
<evidence type="ECO:0000313" key="3">
    <source>
        <dbReference type="EMBL" id="EGT41296.1"/>
    </source>
</evidence>
<proteinExistence type="predicted"/>
<dbReference type="Pfam" id="PF04155">
    <property type="entry name" value="Ground-like"/>
    <property type="match status" value="1"/>
</dbReference>
<feature type="domain" description="Ground-like" evidence="2">
    <location>
        <begin position="125"/>
        <end position="204"/>
    </location>
</feature>
<dbReference type="PANTHER" id="PTHR31967:SF20">
    <property type="entry name" value="GROUND-LIKE DOMAIN-CONTAINING PROTEIN"/>
    <property type="match status" value="1"/>
</dbReference>
<dbReference type="STRING" id="135651.G0NZR0"/>
<accession>G0NZR0</accession>
<name>G0NZR0_CAEBE</name>
<protein>
    <submittedName>
        <fullName evidence="3">CBN-GRD-15 protein</fullName>
    </submittedName>
</protein>
<gene>
    <name evidence="3" type="primary">Cbn-grd-15</name>
    <name evidence="3" type="ORF">CAEBREN_08257</name>
</gene>
<dbReference type="InParanoid" id="G0NZR0"/>
<dbReference type="eggNOG" id="ENOG502QRH7">
    <property type="taxonomic scope" value="Eukaryota"/>
</dbReference>
<dbReference type="PANTHER" id="PTHR31967">
    <property type="entry name" value="GROUNDHOG (HEDGEHOG-LIKE FAMILY)-RELATED"/>
    <property type="match status" value="1"/>
</dbReference>
<evidence type="ECO:0000259" key="2">
    <source>
        <dbReference type="Pfam" id="PF04155"/>
    </source>
</evidence>
<evidence type="ECO:0000313" key="4">
    <source>
        <dbReference type="Proteomes" id="UP000008068"/>
    </source>
</evidence>
<dbReference type="AlphaFoldDB" id="G0NZR0"/>
<keyword evidence="1" id="KW-0812">Transmembrane</keyword>
<sequence length="232" mass="25841">MAFLPPCRNAERLVISVFFLVYSCLVVSVPVAPPTATTPTTDVAVAGEMDFSKLFNNSSRERKHRASYVDEPVYPTPNGAYPNANGAYPNAKGAYPTGYPQAAYPTLKPYENKYPLRDCYTERSGYMCCNVRLESVMHDTAVKMKESKGCNLQKMSTMLASISESVFGTDFEAISAIGDFASKIHFYHNYVCKMERDGRTLLVYATPDRHNGTYVEPGGTYPTYPTYTPYTL</sequence>
<keyword evidence="4" id="KW-1185">Reference proteome</keyword>
<dbReference type="EMBL" id="GL379991">
    <property type="protein sequence ID" value="EGT41296.1"/>
    <property type="molecule type" value="Genomic_DNA"/>
</dbReference>
<dbReference type="Proteomes" id="UP000008068">
    <property type="component" value="Unassembled WGS sequence"/>
</dbReference>
<dbReference type="FunCoup" id="G0NZR0">
    <property type="interactions" value="472"/>
</dbReference>
<organism evidence="4">
    <name type="scientific">Caenorhabditis brenneri</name>
    <name type="common">Nematode worm</name>
    <dbReference type="NCBI Taxonomy" id="135651"/>
    <lineage>
        <taxon>Eukaryota</taxon>
        <taxon>Metazoa</taxon>
        <taxon>Ecdysozoa</taxon>
        <taxon>Nematoda</taxon>
        <taxon>Chromadorea</taxon>
        <taxon>Rhabditida</taxon>
        <taxon>Rhabditina</taxon>
        <taxon>Rhabditomorpha</taxon>
        <taxon>Rhabditoidea</taxon>
        <taxon>Rhabditidae</taxon>
        <taxon>Peloderinae</taxon>
        <taxon>Caenorhabditis</taxon>
    </lineage>
</organism>
<dbReference type="HOGENOM" id="CLU_1171573_0_0_1"/>